<dbReference type="EMBL" id="JACAQA010000028">
    <property type="protein sequence ID" value="NWB88453.1"/>
    <property type="molecule type" value="Genomic_DNA"/>
</dbReference>
<gene>
    <name evidence="1" type="ORF">HX830_26645</name>
</gene>
<sequence>MNGVFNDLVKDDVVADGVAVGLVLYGRKVLVSFLWGVTVCFVGGFTSQAHAQPVRDLASAFNEALGEKHFTNQLVVDKEYPELPNEEIGDSPLRSRPAALRTRLRVASRRNFDFAEKECGTARRCSVRSALPVRGNHVS</sequence>
<dbReference type="RefSeq" id="WP_152739906.1">
    <property type="nucleotide sequence ID" value="NZ_JACAQA010000028.1"/>
</dbReference>
<dbReference type="Proteomes" id="UP000522864">
    <property type="component" value="Unassembled WGS sequence"/>
</dbReference>
<proteinExistence type="predicted"/>
<organism evidence="1 2">
    <name type="scientific">Pseudomonas gingeri</name>
    <dbReference type="NCBI Taxonomy" id="117681"/>
    <lineage>
        <taxon>Bacteria</taxon>
        <taxon>Pseudomonadati</taxon>
        <taxon>Pseudomonadota</taxon>
        <taxon>Gammaproteobacteria</taxon>
        <taxon>Pseudomonadales</taxon>
        <taxon>Pseudomonadaceae</taxon>
        <taxon>Pseudomonas</taxon>
    </lineage>
</organism>
<protein>
    <submittedName>
        <fullName evidence="1">Uncharacterized protein</fullName>
    </submittedName>
</protein>
<accession>A0A7Y7WY55</accession>
<dbReference type="AlphaFoldDB" id="A0A7Y7WY55"/>
<name>A0A7Y7WY55_9PSED</name>
<comment type="caution">
    <text evidence="1">The sequence shown here is derived from an EMBL/GenBank/DDBJ whole genome shotgun (WGS) entry which is preliminary data.</text>
</comment>
<evidence type="ECO:0000313" key="2">
    <source>
        <dbReference type="Proteomes" id="UP000522864"/>
    </source>
</evidence>
<reference evidence="1 2" key="1">
    <citation type="submission" date="2020-04" db="EMBL/GenBank/DDBJ databases">
        <title>Molecular characterization of pseudomonads from Agaricus bisporus reveal novel blotch 2 pathogens in Western Europe.</title>
        <authorList>
            <person name="Taparia T."/>
            <person name="Krijger M."/>
            <person name="Haynes E."/>
            <person name="Elpinstone J.G."/>
            <person name="Noble R."/>
            <person name="Van Der Wolf J."/>
        </authorList>
    </citation>
    <scope>NUCLEOTIDE SEQUENCE [LARGE SCALE GENOMIC DNA]</scope>
    <source>
        <strain evidence="1 2">G9001</strain>
    </source>
</reference>
<evidence type="ECO:0000313" key="1">
    <source>
        <dbReference type="EMBL" id="NWB88453.1"/>
    </source>
</evidence>